<dbReference type="InterPro" id="IPR000489">
    <property type="entry name" value="Pterin-binding_dom"/>
</dbReference>
<comment type="similarity">
    <text evidence="9">Belongs to the DHPS family.</text>
</comment>
<comment type="function">
    <text evidence="9">Catalyzes the condensation of para-aminobenzoate (pABA) with 6-hydroxymethyl-7,8-dihydropterin diphosphate (DHPt-PP) to form 7,8-dihydropteroate (H2Pte), the immediate precursor of folate derivatives.</text>
</comment>
<reference evidence="11 12" key="1">
    <citation type="submission" date="2023-12" db="EMBL/GenBank/DDBJ databases">
        <title>Novel species of the genus Arcicella isolated from rivers.</title>
        <authorList>
            <person name="Lu H."/>
        </authorList>
    </citation>
    <scope>NUCLEOTIDE SEQUENCE [LARGE SCALE GENOMIC DNA]</scope>
    <source>
        <strain evidence="11 12">KCTC 23307</strain>
    </source>
</reference>
<organism evidence="11 12">
    <name type="scientific">Arcicella rigui</name>
    <dbReference type="NCBI Taxonomy" id="797020"/>
    <lineage>
        <taxon>Bacteria</taxon>
        <taxon>Pseudomonadati</taxon>
        <taxon>Bacteroidota</taxon>
        <taxon>Cytophagia</taxon>
        <taxon>Cytophagales</taxon>
        <taxon>Flectobacillaceae</taxon>
        <taxon>Arcicella</taxon>
    </lineage>
</organism>
<dbReference type="InterPro" id="IPR045031">
    <property type="entry name" value="DHP_synth-like"/>
</dbReference>
<feature type="domain" description="Pterin-binding" evidence="10">
    <location>
        <begin position="15"/>
        <end position="267"/>
    </location>
</feature>
<keyword evidence="5 9" id="KW-0808">Transferase</keyword>
<evidence type="ECO:0000259" key="10">
    <source>
        <dbReference type="PROSITE" id="PS50972"/>
    </source>
</evidence>
<evidence type="ECO:0000256" key="4">
    <source>
        <dbReference type="ARBA" id="ARBA00012458"/>
    </source>
</evidence>
<evidence type="ECO:0000313" key="12">
    <source>
        <dbReference type="Proteomes" id="UP001302949"/>
    </source>
</evidence>
<dbReference type="EMBL" id="JAYFUM010000014">
    <property type="protein sequence ID" value="MEA5140072.1"/>
    <property type="molecule type" value="Genomic_DNA"/>
</dbReference>
<sequence>MIINCKGKLIDLSNPKIMGILNITPDSFFDRSRYDDVSKVLVQVEKMLSSGATFLDIGGHSTRPGAMPVSEDEETRRVLPVVEAIIQRFPEALISIDTFRAKVATDCIAAGAVMINDVSGGILDDSMFDTVTKLNVPYVLMHSRGTPETMQQMTHYDNLVVDVLDDLQTKVATLRQLGVKDIIIDLGFGFAKTADQNYVLLNHLRDFEVINCPMLVGVSRKSMIWRKLNISANEALNGTTVLNTVALMKGANILRVHDVHEAMETVKLLSFLA</sequence>
<dbReference type="PROSITE" id="PS00792">
    <property type="entry name" value="DHPS_1"/>
    <property type="match status" value="1"/>
</dbReference>
<evidence type="ECO:0000256" key="3">
    <source>
        <dbReference type="ARBA" id="ARBA00004763"/>
    </source>
</evidence>
<gene>
    <name evidence="11" type="primary">folP</name>
    <name evidence="11" type="ORF">VB248_13050</name>
</gene>
<name>A0ABU5QBR5_9BACT</name>
<comment type="caution">
    <text evidence="11">The sequence shown here is derived from an EMBL/GenBank/DDBJ whole genome shotgun (WGS) entry which is preliminary data.</text>
</comment>
<comment type="pathway">
    <text evidence="3 9">Cofactor biosynthesis; tetrahydrofolate biosynthesis; 7,8-dihydrofolate from 2-amino-4-hydroxy-6-hydroxymethyl-7,8-dihydropteridine diphosphate and 4-aminobenzoate: step 1/2.</text>
</comment>
<keyword evidence="6 9" id="KW-0479">Metal-binding</keyword>
<keyword evidence="8 9" id="KW-0289">Folate biosynthesis</keyword>
<dbReference type="CDD" id="cd00739">
    <property type="entry name" value="DHPS"/>
    <property type="match status" value="1"/>
</dbReference>
<dbReference type="EC" id="2.5.1.15" evidence="4 9"/>
<evidence type="ECO:0000256" key="9">
    <source>
        <dbReference type="RuleBase" id="RU361205"/>
    </source>
</evidence>
<accession>A0ABU5QBR5</accession>
<evidence type="ECO:0000256" key="2">
    <source>
        <dbReference type="ARBA" id="ARBA00001946"/>
    </source>
</evidence>
<evidence type="ECO:0000256" key="8">
    <source>
        <dbReference type="ARBA" id="ARBA00022909"/>
    </source>
</evidence>
<evidence type="ECO:0000256" key="5">
    <source>
        <dbReference type="ARBA" id="ARBA00022679"/>
    </source>
</evidence>
<dbReference type="InterPro" id="IPR006390">
    <property type="entry name" value="DHP_synth_dom"/>
</dbReference>
<dbReference type="Proteomes" id="UP001302949">
    <property type="component" value="Unassembled WGS sequence"/>
</dbReference>
<dbReference type="NCBIfam" id="TIGR01496">
    <property type="entry name" value="DHPS"/>
    <property type="match status" value="1"/>
</dbReference>
<evidence type="ECO:0000256" key="1">
    <source>
        <dbReference type="ARBA" id="ARBA00000012"/>
    </source>
</evidence>
<evidence type="ECO:0000313" key="11">
    <source>
        <dbReference type="EMBL" id="MEA5140072.1"/>
    </source>
</evidence>
<evidence type="ECO:0000256" key="7">
    <source>
        <dbReference type="ARBA" id="ARBA00022842"/>
    </source>
</evidence>
<keyword evidence="12" id="KW-1185">Reference proteome</keyword>
<dbReference type="PROSITE" id="PS50972">
    <property type="entry name" value="PTERIN_BINDING"/>
    <property type="match status" value="1"/>
</dbReference>
<keyword evidence="7 9" id="KW-0460">Magnesium</keyword>
<evidence type="ECO:0000256" key="6">
    <source>
        <dbReference type="ARBA" id="ARBA00022723"/>
    </source>
</evidence>
<dbReference type="GO" id="GO:0004156">
    <property type="term" value="F:dihydropteroate synthase activity"/>
    <property type="evidence" value="ECO:0007669"/>
    <property type="project" value="UniProtKB-EC"/>
</dbReference>
<dbReference type="InterPro" id="IPR011005">
    <property type="entry name" value="Dihydropteroate_synth-like_sf"/>
</dbReference>
<dbReference type="PANTHER" id="PTHR20941">
    <property type="entry name" value="FOLATE SYNTHESIS PROTEINS"/>
    <property type="match status" value="1"/>
</dbReference>
<dbReference type="RefSeq" id="WP_323297228.1">
    <property type="nucleotide sequence ID" value="NZ_JAYFUM010000014.1"/>
</dbReference>
<comment type="catalytic activity">
    <reaction evidence="1">
        <text>(7,8-dihydropterin-6-yl)methyl diphosphate + 4-aminobenzoate = 7,8-dihydropteroate + diphosphate</text>
        <dbReference type="Rhea" id="RHEA:19949"/>
        <dbReference type="ChEBI" id="CHEBI:17836"/>
        <dbReference type="ChEBI" id="CHEBI:17839"/>
        <dbReference type="ChEBI" id="CHEBI:33019"/>
        <dbReference type="ChEBI" id="CHEBI:72950"/>
        <dbReference type="EC" id="2.5.1.15"/>
    </reaction>
</comment>
<dbReference type="PANTHER" id="PTHR20941:SF1">
    <property type="entry name" value="FOLIC ACID SYNTHESIS PROTEIN FOL1"/>
    <property type="match status" value="1"/>
</dbReference>
<proteinExistence type="inferred from homology"/>
<comment type="cofactor">
    <cofactor evidence="2 9">
        <name>Mg(2+)</name>
        <dbReference type="ChEBI" id="CHEBI:18420"/>
    </cofactor>
</comment>
<dbReference type="Pfam" id="PF00809">
    <property type="entry name" value="Pterin_bind"/>
    <property type="match status" value="1"/>
</dbReference>
<protein>
    <recommendedName>
        <fullName evidence="4 9">Dihydropteroate synthase</fullName>
        <shortName evidence="9">DHPS</shortName>
        <ecNumber evidence="4 9">2.5.1.15</ecNumber>
    </recommendedName>
    <alternativeName>
        <fullName evidence="9">Dihydropteroate pyrophosphorylase</fullName>
    </alternativeName>
</protein>
<dbReference type="SUPFAM" id="SSF51717">
    <property type="entry name" value="Dihydropteroate synthetase-like"/>
    <property type="match status" value="1"/>
</dbReference>
<dbReference type="Gene3D" id="3.20.20.20">
    <property type="entry name" value="Dihydropteroate synthase-like"/>
    <property type="match status" value="1"/>
</dbReference>